<sequence>MGKSLERRAHAGQAGQAAEVAQAAEAAQAAPTVRCLAAGVTRRPPAIVIVIVFAAVCLMVGRGYDAVAVTTVLAGACRTVTRLARQLPSRPAL</sequence>
<dbReference type="RefSeq" id="WP_212018506.1">
    <property type="nucleotide sequence ID" value="NZ_JAAFYZ010000203.1"/>
</dbReference>
<reference evidence="2 3" key="1">
    <citation type="submission" date="2020-02" db="EMBL/GenBank/DDBJ databases">
        <title>Acidophilic actinobacteria isolated from forest soil.</title>
        <authorList>
            <person name="Golinska P."/>
        </authorList>
    </citation>
    <scope>NUCLEOTIDE SEQUENCE [LARGE SCALE GENOMIC DNA]</scope>
    <source>
        <strain evidence="2 3">NL8</strain>
    </source>
</reference>
<feature type="transmembrane region" description="Helical" evidence="1">
    <location>
        <begin position="46"/>
        <end position="64"/>
    </location>
</feature>
<dbReference type="EMBL" id="JAAFYZ010000203">
    <property type="protein sequence ID" value="MBS2552684.1"/>
    <property type="molecule type" value="Genomic_DNA"/>
</dbReference>
<protein>
    <submittedName>
        <fullName evidence="2">Uncharacterized protein</fullName>
    </submittedName>
</protein>
<keyword evidence="1" id="KW-0472">Membrane</keyword>
<keyword evidence="1" id="KW-0812">Transmembrane</keyword>
<keyword evidence="1" id="KW-1133">Transmembrane helix</keyword>
<dbReference type="Proteomes" id="UP000730482">
    <property type="component" value="Unassembled WGS sequence"/>
</dbReference>
<evidence type="ECO:0000313" key="3">
    <source>
        <dbReference type="Proteomes" id="UP000730482"/>
    </source>
</evidence>
<accession>A0ABS5L2Y4</accession>
<evidence type="ECO:0000313" key="2">
    <source>
        <dbReference type="EMBL" id="MBS2552684.1"/>
    </source>
</evidence>
<gene>
    <name evidence="2" type="ORF">KGQ19_38095</name>
</gene>
<keyword evidence="3" id="KW-1185">Reference proteome</keyword>
<comment type="caution">
    <text evidence="2">The sequence shown here is derived from an EMBL/GenBank/DDBJ whole genome shotgun (WGS) entry which is preliminary data.</text>
</comment>
<evidence type="ECO:0000256" key="1">
    <source>
        <dbReference type="SAM" id="Phobius"/>
    </source>
</evidence>
<name>A0ABS5L2Y4_9ACTN</name>
<organism evidence="2 3">
    <name type="scientific">Catenulispora pinistramenti</name>
    <dbReference type="NCBI Taxonomy" id="2705254"/>
    <lineage>
        <taxon>Bacteria</taxon>
        <taxon>Bacillati</taxon>
        <taxon>Actinomycetota</taxon>
        <taxon>Actinomycetes</taxon>
        <taxon>Catenulisporales</taxon>
        <taxon>Catenulisporaceae</taxon>
        <taxon>Catenulispora</taxon>
    </lineage>
</organism>
<proteinExistence type="predicted"/>